<dbReference type="Pfam" id="PF00378">
    <property type="entry name" value="ECH_1"/>
    <property type="match status" value="1"/>
</dbReference>
<dbReference type="EMBL" id="JBHRXV010000010">
    <property type="protein sequence ID" value="MFC3713317.1"/>
    <property type="molecule type" value="Genomic_DNA"/>
</dbReference>
<dbReference type="PANTHER" id="PTHR43802">
    <property type="entry name" value="ENOYL-COA HYDRATASE"/>
    <property type="match status" value="1"/>
</dbReference>
<comment type="caution">
    <text evidence="2">The sequence shown here is derived from an EMBL/GenBank/DDBJ whole genome shotgun (WGS) entry which is preliminary data.</text>
</comment>
<dbReference type="CDD" id="cd06558">
    <property type="entry name" value="crotonase-like"/>
    <property type="match status" value="1"/>
</dbReference>
<evidence type="ECO:0000313" key="3">
    <source>
        <dbReference type="Proteomes" id="UP001595615"/>
    </source>
</evidence>
<proteinExistence type="inferred from homology"/>
<reference evidence="3" key="1">
    <citation type="journal article" date="2019" name="Int. J. Syst. Evol. Microbiol.">
        <title>The Global Catalogue of Microorganisms (GCM) 10K type strain sequencing project: providing services to taxonomists for standard genome sequencing and annotation.</title>
        <authorList>
            <consortium name="The Broad Institute Genomics Platform"/>
            <consortium name="The Broad Institute Genome Sequencing Center for Infectious Disease"/>
            <person name="Wu L."/>
            <person name="Ma J."/>
        </authorList>
    </citation>
    <scope>NUCLEOTIDE SEQUENCE [LARGE SCALE GENOMIC DNA]</scope>
    <source>
        <strain evidence="3">KCTC 42644</strain>
    </source>
</reference>
<sequence>MAAYEHCTVEKDGKLLIVTINRSDRMNAVHPPANEELAQVFDDFAADPELWVAIITGAGDRAFCAGNDLRWQAEGNRLTVPATGFGVSPRAGTSTSR</sequence>
<organism evidence="2 3">
    <name type="scientific">Sphingoaurantiacus capsulatus</name>
    <dbReference type="NCBI Taxonomy" id="1771310"/>
    <lineage>
        <taxon>Bacteria</taxon>
        <taxon>Pseudomonadati</taxon>
        <taxon>Pseudomonadota</taxon>
        <taxon>Alphaproteobacteria</taxon>
        <taxon>Sphingomonadales</taxon>
        <taxon>Sphingosinicellaceae</taxon>
        <taxon>Sphingoaurantiacus</taxon>
    </lineage>
</organism>
<dbReference type="Proteomes" id="UP001595615">
    <property type="component" value="Unassembled WGS sequence"/>
</dbReference>
<dbReference type="PANTHER" id="PTHR43802:SF1">
    <property type="entry name" value="IP11341P-RELATED"/>
    <property type="match status" value="1"/>
</dbReference>
<evidence type="ECO:0000256" key="1">
    <source>
        <dbReference type="ARBA" id="ARBA00005254"/>
    </source>
</evidence>
<keyword evidence="3" id="KW-1185">Reference proteome</keyword>
<dbReference type="RefSeq" id="WP_380861681.1">
    <property type="nucleotide sequence ID" value="NZ_JBHRXV010000010.1"/>
</dbReference>
<dbReference type="InterPro" id="IPR001753">
    <property type="entry name" value="Enoyl-CoA_hydra/iso"/>
</dbReference>
<protein>
    <submittedName>
        <fullName evidence="2">Enoyl-CoA hydratase-related protein</fullName>
    </submittedName>
</protein>
<dbReference type="Gene3D" id="3.90.226.10">
    <property type="entry name" value="2-enoyl-CoA Hydratase, Chain A, domain 1"/>
    <property type="match status" value="1"/>
</dbReference>
<comment type="similarity">
    <text evidence="1">Belongs to the enoyl-CoA hydratase/isomerase family.</text>
</comment>
<accession>A0ABV7XEE7</accession>
<dbReference type="InterPro" id="IPR029045">
    <property type="entry name" value="ClpP/crotonase-like_dom_sf"/>
</dbReference>
<gene>
    <name evidence="2" type="ORF">ACFOMD_12085</name>
</gene>
<name>A0ABV7XEE7_9SPHN</name>
<evidence type="ECO:0000313" key="2">
    <source>
        <dbReference type="EMBL" id="MFC3713317.1"/>
    </source>
</evidence>
<dbReference type="SUPFAM" id="SSF52096">
    <property type="entry name" value="ClpP/crotonase"/>
    <property type="match status" value="1"/>
</dbReference>